<protein>
    <submittedName>
        <fullName evidence="5">LuxR family transcriptional regulator</fullName>
    </submittedName>
</protein>
<evidence type="ECO:0000259" key="4">
    <source>
        <dbReference type="PROSITE" id="PS50043"/>
    </source>
</evidence>
<accession>A0A9X8GVI0</accession>
<dbReference type="OrthoDB" id="134985at2"/>
<evidence type="ECO:0000256" key="1">
    <source>
        <dbReference type="ARBA" id="ARBA00023015"/>
    </source>
</evidence>
<dbReference type="PROSITE" id="PS50043">
    <property type="entry name" value="HTH_LUXR_2"/>
    <property type="match status" value="1"/>
</dbReference>
<evidence type="ECO:0000256" key="2">
    <source>
        <dbReference type="ARBA" id="ARBA00023125"/>
    </source>
</evidence>
<dbReference type="Pfam" id="PF00196">
    <property type="entry name" value="GerE"/>
    <property type="match status" value="1"/>
</dbReference>
<keyword evidence="2" id="KW-0238">DNA-binding</keyword>
<dbReference type="PANTHER" id="PTHR44688">
    <property type="entry name" value="DNA-BINDING TRANSCRIPTIONAL ACTIVATOR DEVR_DOSR"/>
    <property type="match status" value="1"/>
</dbReference>
<dbReference type="Gene3D" id="1.25.40.10">
    <property type="entry name" value="Tetratricopeptide repeat domain"/>
    <property type="match status" value="1"/>
</dbReference>
<keyword evidence="6" id="KW-1185">Reference proteome</keyword>
<dbReference type="SUPFAM" id="SSF52540">
    <property type="entry name" value="P-loop containing nucleoside triphosphate hydrolases"/>
    <property type="match status" value="1"/>
</dbReference>
<dbReference type="GO" id="GO:0003677">
    <property type="term" value="F:DNA binding"/>
    <property type="evidence" value="ECO:0007669"/>
    <property type="project" value="UniProtKB-KW"/>
</dbReference>
<dbReference type="Gene3D" id="3.40.50.300">
    <property type="entry name" value="P-loop containing nucleotide triphosphate hydrolases"/>
    <property type="match status" value="1"/>
</dbReference>
<keyword evidence="1" id="KW-0805">Transcription regulation</keyword>
<dbReference type="InterPro" id="IPR041664">
    <property type="entry name" value="AAA_16"/>
</dbReference>
<dbReference type="EMBL" id="QXMN01000015">
    <property type="protein sequence ID" value="RIX79607.1"/>
    <property type="molecule type" value="Genomic_DNA"/>
</dbReference>
<dbReference type="SMART" id="SM00421">
    <property type="entry name" value="HTH_LUXR"/>
    <property type="match status" value="1"/>
</dbReference>
<dbReference type="SUPFAM" id="SSF46894">
    <property type="entry name" value="C-terminal effector domain of the bipartite response regulators"/>
    <property type="match status" value="1"/>
</dbReference>
<proteinExistence type="predicted"/>
<evidence type="ECO:0000256" key="3">
    <source>
        <dbReference type="ARBA" id="ARBA00023163"/>
    </source>
</evidence>
<dbReference type="InterPro" id="IPR036388">
    <property type="entry name" value="WH-like_DNA-bd_sf"/>
</dbReference>
<dbReference type="Pfam" id="PF13191">
    <property type="entry name" value="AAA_16"/>
    <property type="match status" value="1"/>
</dbReference>
<gene>
    <name evidence="5" type="ORF">D3H34_14130</name>
</gene>
<dbReference type="Pfam" id="PF25873">
    <property type="entry name" value="WHD_MalT"/>
    <property type="match status" value="1"/>
</dbReference>
<evidence type="ECO:0000313" key="6">
    <source>
        <dbReference type="Proteomes" id="UP000265619"/>
    </source>
</evidence>
<dbReference type="InterPro" id="IPR011990">
    <property type="entry name" value="TPR-like_helical_dom_sf"/>
</dbReference>
<dbReference type="RefSeq" id="WP_119554143.1">
    <property type="nucleotide sequence ID" value="NZ_QXMN01000015.1"/>
</dbReference>
<dbReference type="InterPro" id="IPR000792">
    <property type="entry name" value="Tscrpt_reg_LuxR_C"/>
</dbReference>
<organism evidence="5 6">
    <name type="scientific">Acidovorax cavernicola</name>
    <dbReference type="NCBI Taxonomy" id="1675792"/>
    <lineage>
        <taxon>Bacteria</taxon>
        <taxon>Pseudomonadati</taxon>
        <taxon>Pseudomonadota</taxon>
        <taxon>Betaproteobacteria</taxon>
        <taxon>Burkholderiales</taxon>
        <taxon>Comamonadaceae</taxon>
        <taxon>Acidovorax</taxon>
    </lineage>
</organism>
<dbReference type="InterPro" id="IPR059106">
    <property type="entry name" value="WHD_MalT"/>
</dbReference>
<dbReference type="InterPro" id="IPR027417">
    <property type="entry name" value="P-loop_NTPase"/>
</dbReference>
<dbReference type="AlphaFoldDB" id="A0A9X8GVI0"/>
<keyword evidence="3" id="KW-0804">Transcription</keyword>
<evidence type="ECO:0000313" key="5">
    <source>
        <dbReference type="EMBL" id="RIX79607.1"/>
    </source>
</evidence>
<dbReference type="GO" id="GO:0006355">
    <property type="term" value="P:regulation of DNA-templated transcription"/>
    <property type="evidence" value="ECO:0007669"/>
    <property type="project" value="InterPro"/>
</dbReference>
<comment type="caution">
    <text evidence="5">The sequence shown here is derived from an EMBL/GenBank/DDBJ whole genome shotgun (WGS) entry which is preliminary data.</text>
</comment>
<reference evidence="5 6" key="1">
    <citation type="submission" date="2018-09" db="EMBL/GenBank/DDBJ databases">
        <title>Acidovorax cavernicola nov. sp. isolated from Gruta de las Maravillas (Aracena, Spain).</title>
        <authorList>
            <person name="Jurado V."/>
            <person name="Gutierrez-Patricio S."/>
            <person name="Gonzalez-Pimentel J.L."/>
            <person name="Miller A.Z."/>
            <person name="Laiz L."/>
            <person name="Saiz-Jimenez C."/>
        </authorList>
    </citation>
    <scope>NUCLEOTIDE SEQUENCE [LARGE SCALE GENOMIC DNA]</scope>
    <source>
        <strain evidence="5 6">1011MAR4D40.2</strain>
    </source>
</reference>
<dbReference type="PRINTS" id="PR00038">
    <property type="entry name" value="HTHLUXR"/>
</dbReference>
<dbReference type="CDD" id="cd06170">
    <property type="entry name" value="LuxR_C_like"/>
    <property type="match status" value="1"/>
</dbReference>
<dbReference type="Gene3D" id="1.10.10.10">
    <property type="entry name" value="Winged helix-like DNA-binding domain superfamily/Winged helix DNA-binding domain"/>
    <property type="match status" value="1"/>
</dbReference>
<dbReference type="PANTHER" id="PTHR44688:SF16">
    <property type="entry name" value="DNA-BINDING TRANSCRIPTIONAL ACTIVATOR DEVR_DOSR"/>
    <property type="match status" value="1"/>
</dbReference>
<dbReference type="Proteomes" id="UP000265619">
    <property type="component" value="Unassembled WGS sequence"/>
</dbReference>
<feature type="domain" description="HTH luxR-type" evidence="4">
    <location>
        <begin position="830"/>
        <end position="895"/>
    </location>
</feature>
<name>A0A9X8GVI0_9BURK</name>
<sequence>MPLDHLLIPTKFAPPRISPQSTARSRLLSRLKEARDSRLTLVCGSAGFGKTTLLAQWRQELLKAGAHVSWLSLSPEEQHFPQFRAYLVGALQQAGLAVEDGTALPAQARAELPVAQTVATIVDAACQSGKELFLFIDDYHHVDDALTHALVQGLLDHCPDELHLVLASRTHPPLAVSRMRLTGELSEIALAELPFDFQETQDFLVKQLGEVSPDDARLIHDITDGWPLCVQMICIRLKRAPGNRALLSQLLHHRSDLQRYLSEDVVRDLAPELVDFIEKISVCRRFNADLVRHVTGNPQARVLLDQLERDNLLLLPVEIDSPSPWYRLHPLFASFLLDRLTQRDPQGVREAHARASHWFETHGSLIEALRHAYHADDLEAAARLVERAELPIRSMSFISTLQRWMNQLPAEALMAHPRLLVLGCWALVAICRWRDAQAWLDRLEQGQAGLAPEFALHARYLRASIALQRDDTDAALALVAPSDFDALQARFLRQAHLAILSFAYCAAGRYADARSLHRNLARLSRAELLDDMALVAESTLLLSHLLEGTNTEAVRIAGPLVVRAEDAHGRRSVSAVNCAAFAADAYYEADRLAEAREVLAHRLDLLRFSSPEPMIRALIARNRLAAVRLSPAETLHGLEEDEAQCREQALDRPLAHVLAEQARIQLLLGHRQAAQDLQAELDALAARHRGAAGFLAEIDAIAALASARLALVNGNAEVALAAVQRLRQHGIAFARQKSVVLADLLSGCGFDQIGRSAESRHSLIVGIEAAQRLGLVRTVLDEGGALPTLLRKLLPTLEAGGVRDYLADVLRRADAAQPGGGLPGKEVGALATQDPGIKPREIEILQLLGQSMSNKRIALTLNITLETVKWNLKNIFAKLGVASRYDAVMAARKHGLID</sequence>
<dbReference type="InterPro" id="IPR016032">
    <property type="entry name" value="Sig_transdc_resp-reg_C-effctor"/>
</dbReference>